<organism evidence="4 5">
    <name type="scientific">Malus domestica</name>
    <name type="common">Apple</name>
    <name type="synonym">Pyrus malus</name>
    <dbReference type="NCBI Taxonomy" id="3750"/>
    <lineage>
        <taxon>Eukaryota</taxon>
        <taxon>Viridiplantae</taxon>
        <taxon>Streptophyta</taxon>
        <taxon>Embryophyta</taxon>
        <taxon>Tracheophyta</taxon>
        <taxon>Spermatophyta</taxon>
        <taxon>Magnoliopsida</taxon>
        <taxon>eudicotyledons</taxon>
        <taxon>Gunneridae</taxon>
        <taxon>Pentapetalae</taxon>
        <taxon>rosids</taxon>
        <taxon>fabids</taxon>
        <taxon>Rosales</taxon>
        <taxon>Rosaceae</taxon>
        <taxon>Amygdaloideae</taxon>
        <taxon>Maleae</taxon>
        <taxon>Malus</taxon>
    </lineage>
</organism>
<dbReference type="GO" id="GO:0005634">
    <property type="term" value="C:nucleus"/>
    <property type="evidence" value="ECO:0007669"/>
    <property type="project" value="UniProtKB-SubCell"/>
</dbReference>
<dbReference type="InterPro" id="IPR033053">
    <property type="entry name" value="Hir3/CABIN1"/>
</dbReference>
<evidence type="ECO:0000256" key="2">
    <source>
        <dbReference type="ARBA" id="ARBA00023242"/>
    </source>
</evidence>
<comment type="caution">
    <text evidence="4">The sequence shown here is derived from an EMBL/GenBank/DDBJ whole genome shotgun (WGS) entry which is preliminary data.</text>
</comment>
<dbReference type="PANTHER" id="PTHR15502">
    <property type="entry name" value="CALCINEURIN-BINDING PROTEIN CABIN 1-RELATED"/>
    <property type="match status" value="1"/>
</dbReference>
<proteinExistence type="predicted"/>
<dbReference type="GO" id="GO:0031491">
    <property type="term" value="F:nucleosome binding"/>
    <property type="evidence" value="ECO:0007669"/>
    <property type="project" value="TreeGrafter"/>
</dbReference>
<gene>
    <name evidence="4" type="ORF">DVH24_020808</name>
</gene>
<evidence type="ECO:0000256" key="1">
    <source>
        <dbReference type="ARBA" id="ARBA00004123"/>
    </source>
</evidence>
<dbReference type="GO" id="GO:0006325">
    <property type="term" value="P:chromatin organization"/>
    <property type="evidence" value="ECO:0007669"/>
    <property type="project" value="InterPro"/>
</dbReference>
<reference evidence="4 5" key="1">
    <citation type="submission" date="2018-10" db="EMBL/GenBank/DDBJ databases">
        <title>A high-quality apple genome assembly.</title>
        <authorList>
            <person name="Hu J."/>
        </authorList>
    </citation>
    <scope>NUCLEOTIDE SEQUENCE [LARGE SCALE GENOMIC DNA]</scope>
    <source>
        <strain evidence="5">cv. HFTH1</strain>
        <tissue evidence="4">Young leaf</tissue>
    </source>
</reference>
<dbReference type="PANTHER" id="PTHR15502:SF7">
    <property type="entry name" value="CALCINEURIN-BINDING PROTEIN CABIN-1"/>
    <property type="match status" value="1"/>
</dbReference>
<sequence length="271" mass="30459">MRVFDAVCKLTVFAELFHILLALPALREEEMWKSSANTGCREQFMAPTRICSQLSARWYGWRKNATLPQRVETSRRRSRRCLLMSLALAKTSVQQRTVVSVKDAACHGRCFVGNQRDILTELFLISKIGHMLTISESSVKSSSSSLMRHRSYYYKAIVAGRLGSKDSTDTSVSCPDQANPWDTEYEEAASRGLLYQRPMDVDVYLNCHQRKLQILIAAAGIGECLDSCKSLLLKSGSNIRYASGIDTQESSSKQCWNLLVAEEVKAIVFPK</sequence>
<evidence type="ECO:0000256" key="3">
    <source>
        <dbReference type="SAM" id="SignalP"/>
    </source>
</evidence>
<keyword evidence="3" id="KW-0732">Signal</keyword>
<feature type="chain" id="PRO_5019809099" evidence="3">
    <location>
        <begin position="23"/>
        <end position="271"/>
    </location>
</feature>
<feature type="signal peptide" evidence="3">
    <location>
        <begin position="1"/>
        <end position="22"/>
    </location>
</feature>
<keyword evidence="5" id="KW-1185">Reference proteome</keyword>
<evidence type="ECO:0000313" key="4">
    <source>
        <dbReference type="EMBL" id="RXH91785.1"/>
    </source>
</evidence>
<dbReference type="Proteomes" id="UP000290289">
    <property type="component" value="Chromosome 8"/>
</dbReference>
<dbReference type="STRING" id="3750.A0A498JAB9"/>
<dbReference type="AlphaFoldDB" id="A0A498JAB9"/>
<keyword evidence="2" id="KW-0539">Nucleus</keyword>
<accession>A0A498JAB9</accession>
<dbReference type="EMBL" id="RDQH01000334">
    <property type="protein sequence ID" value="RXH91785.1"/>
    <property type="molecule type" value="Genomic_DNA"/>
</dbReference>
<name>A0A498JAB9_MALDO</name>
<evidence type="ECO:0000313" key="5">
    <source>
        <dbReference type="Proteomes" id="UP000290289"/>
    </source>
</evidence>
<comment type="subcellular location">
    <subcellularLocation>
        <location evidence="1">Nucleus</location>
    </subcellularLocation>
</comment>
<protein>
    <submittedName>
        <fullName evidence="4">Uncharacterized protein</fullName>
    </submittedName>
</protein>